<reference evidence="1" key="1">
    <citation type="submission" date="2020-01" db="EMBL/GenBank/DDBJ databases">
        <title>Identification and distribution of gene clusters putatively required for synthesis of sphingolipid metabolism inhibitors in phylogenetically diverse species of the filamentous fungus Fusarium.</title>
        <authorList>
            <person name="Kim H.-S."/>
            <person name="Busman M."/>
            <person name="Brown D.W."/>
            <person name="Divon H."/>
            <person name="Uhlig S."/>
            <person name="Proctor R.H."/>
        </authorList>
    </citation>
    <scope>NUCLEOTIDE SEQUENCE</scope>
    <source>
        <strain evidence="1">NRRL 53441</strain>
    </source>
</reference>
<proteinExistence type="predicted"/>
<accession>A0A8H4K556</accession>
<protein>
    <submittedName>
        <fullName evidence="1">Uncharacterized protein</fullName>
    </submittedName>
</protein>
<dbReference type="EMBL" id="JAADJG010000587">
    <property type="protein sequence ID" value="KAF4442719.1"/>
    <property type="molecule type" value="Genomic_DNA"/>
</dbReference>
<evidence type="ECO:0000313" key="2">
    <source>
        <dbReference type="Proteomes" id="UP000605986"/>
    </source>
</evidence>
<dbReference type="Proteomes" id="UP000605986">
    <property type="component" value="Unassembled WGS sequence"/>
</dbReference>
<sequence length="118" mass="13497">MAVMKKTSNYDNETLKRKRENEDRFSKFFGPVTKISKIQVDLLSDDDDKDISSKENQIQSTIKSLQVSLEAKDKANKNQVALIKEKDRLVGERESVIVTLQKDKRASKENANTFFASL</sequence>
<name>A0A8H4K556_9HYPO</name>
<comment type="caution">
    <text evidence="1">The sequence shown here is derived from an EMBL/GenBank/DDBJ whole genome shotgun (WGS) entry which is preliminary data.</text>
</comment>
<evidence type="ECO:0000313" key="1">
    <source>
        <dbReference type="EMBL" id="KAF4442719.1"/>
    </source>
</evidence>
<organism evidence="1 2">
    <name type="scientific">Fusarium austroafricanum</name>
    <dbReference type="NCBI Taxonomy" id="2364996"/>
    <lineage>
        <taxon>Eukaryota</taxon>
        <taxon>Fungi</taxon>
        <taxon>Dikarya</taxon>
        <taxon>Ascomycota</taxon>
        <taxon>Pezizomycotina</taxon>
        <taxon>Sordariomycetes</taxon>
        <taxon>Hypocreomycetidae</taxon>
        <taxon>Hypocreales</taxon>
        <taxon>Nectriaceae</taxon>
        <taxon>Fusarium</taxon>
        <taxon>Fusarium concolor species complex</taxon>
    </lineage>
</organism>
<keyword evidence="2" id="KW-1185">Reference proteome</keyword>
<gene>
    <name evidence="1" type="ORF">F53441_11660</name>
</gene>
<dbReference type="AlphaFoldDB" id="A0A8H4K556"/>